<dbReference type="AlphaFoldDB" id="A0AA37SCQ0"/>
<sequence length="215" mass="25143">MNNLPTGIKSILVVLLVSISAWAVSAEYYRYKDENGVQVINTYIPPEYVKFGYEVITSSGQVLKKIPPAPTEDELAERDEAKRLDAERRKRAAEQRVIDERLKKLYSHPDDAKRALERKLSELDYQISRKRGQLATLNSKKEDLETYAAEQERSGKKVHEQTVEELERYERQIQDIQNNIDQIEQSKDVIRVEFQRDIDRMTEIYQERGKNKAVQ</sequence>
<reference evidence="2" key="2">
    <citation type="submission" date="2023-01" db="EMBL/GenBank/DDBJ databases">
        <title>Draft genome sequence of Litoribrevibacter albus strain NBRC 110071.</title>
        <authorList>
            <person name="Sun Q."/>
            <person name="Mori K."/>
        </authorList>
    </citation>
    <scope>NUCLEOTIDE SEQUENCE</scope>
    <source>
        <strain evidence="2">NBRC 110071</strain>
    </source>
</reference>
<dbReference type="Proteomes" id="UP001161389">
    <property type="component" value="Unassembled WGS sequence"/>
</dbReference>
<evidence type="ECO:0000313" key="2">
    <source>
        <dbReference type="EMBL" id="GLQ33024.1"/>
    </source>
</evidence>
<evidence type="ECO:0000256" key="1">
    <source>
        <dbReference type="SAM" id="Coils"/>
    </source>
</evidence>
<accession>A0AA37SCQ0</accession>
<keyword evidence="1" id="KW-0175">Coiled coil</keyword>
<protein>
    <recommendedName>
        <fullName evidence="4">DUF4124 domain-containing protein</fullName>
    </recommendedName>
</protein>
<proteinExistence type="predicted"/>
<feature type="coiled-coil region" evidence="1">
    <location>
        <begin position="134"/>
        <end position="193"/>
    </location>
</feature>
<evidence type="ECO:0008006" key="4">
    <source>
        <dbReference type="Google" id="ProtNLM"/>
    </source>
</evidence>
<keyword evidence="3" id="KW-1185">Reference proteome</keyword>
<reference evidence="2" key="1">
    <citation type="journal article" date="2014" name="Int. J. Syst. Evol. Microbiol.">
        <title>Complete genome sequence of Corynebacterium casei LMG S-19264T (=DSM 44701T), isolated from a smear-ripened cheese.</title>
        <authorList>
            <consortium name="US DOE Joint Genome Institute (JGI-PGF)"/>
            <person name="Walter F."/>
            <person name="Albersmeier A."/>
            <person name="Kalinowski J."/>
            <person name="Ruckert C."/>
        </authorList>
    </citation>
    <scope>NUCLEOTIDE SEQUENCE</scope>
    <source>
        <strain evidence="2">NBRC 110071</strain>
    </source>
</reference>
<name>A0AA37SCQ0_9GAMM</name>
<organism evidence="2 3">
    <name type="scientific">Litoribrevibacter albus</name>
    <dbReference type="NCBI Taxonomy" id="1473156"/>
    <lineage>
        <taxon>Bacteria</taxon>
        <taxon>Pseudomonadati</taxon>
        <taxon>Pseudomonadota</taxon>
        <taxon>Gammaproteobacteria</taxon>
        <taxon>Oceanospirillales</taxon>
        <taxon>Oceanospirillaceae</taxon>
        <taxon>Litoribrevibacter</taxon>
    </lineage>
</organism>
<evidence type="ECO:0000313" key="3">
    <source>
        <dbReference type="Proteomes" id="UP001161389"/>
    </source>
</evidence>
<gene>
    <name evidence="2" type="ORF">GCM10007876_35030</name>
</gene>
<dbReference type="EMBL" id="BSNM01000016">
    <property type="protein sequence ID" value="GLQ33024.1"/>
    <property type="molecule type" value="Genomic_DNA"/>
</dbReference>
<comment type="caution">
    <text evidence="2">The sequence shown here is derived from an EMBL/GenBank/DDBJ whole genome shotgun (WGS) entry which is preliminary data.</text>
</comment>
<dbReference type="RefSeq" id="WP_284383226.1">
    <property type="nucleotide sequence ID" value="NZ_BSNM01000016.1"/>
</dbReference>